<feature type="region of interest" description="Disordered" evidence="1">
    <location>
        <begin position="1"/>
        <end position="111"/>
    </location>
</feature>
<dbReference type="Proteomes" id="UP001589575">
    <property type="component" value="Unassembled WGS sequence"/>
</dbReference>
<feature type="compositionally biased region" description="Low complexity" evidence="1">
    <location>
        <begin position="80"/>
        <end position="95"/>
    </location>
</feature>
<name>A0ABV5G1G1_9MICC</name>
<accession>A0ABV5G1G1</accession>
<reference evidence="2 3" key="1">
    <citation type="submission" date="2024-09" db="EMBL/GenBank/DDBJ databases">
        <authorList>
            <person name="Sun Q."/>
            <person name="Mori K."/>
        </authorList>
    </citation>
    <scope>NUCLEOTIDE SEQUENCE [LARGE SCALE GENOMIC DNA]</scope>
    <source>
        <strain evidence="2 3">CCM 7609</strain>
    </source>
</reference>
<organism evidence="2 3">
    <name type="scientific">Citricoccus parietis</name>
    <dbReference type="NCBI Taxonomy" id="592307"/>
    <lineage>
        <taxon>Bacteria</taxon>
        <taxon>Bacillati</taxon>
        <taxon>Actinomycetota</taxon>
        <taxon>Actinomycetes</taxon>
        <taxon>Micrococcales</taxon>
        <taxon>Micrococcaceae</taxon>
        <taxon>Citricoccus</taxon>
    </lineage>
</organism>
<feature type="compositionally biased region" description="Polar residues" evidence="1">
    <location>
        <begin position="54"/>
        <end position="64"/>
    </location>
</feature>
<keyword evidence="3" id="KW-1185">Reference proteome</keyword>
<comment type="caution">
    <text evidence="2">The sequence shown here is derived from an EMBL/GenBank/DDBJ whole genome shotgun (WGS) entry which is preliminary data.</text>
</comment>
<gene>
    <name evidence="2" type="ORF">ACFFX0_16850</name>
</gene>
<protein>
    <submittedName>
        <fullName evidence="2">Uncharacterized protein</fullName>
    </submittedName>
</protein>
<dbReference type="EMBL" id="JBHMFI010000001">
    <property type="protein sequence ID" value="MFB9072777.1"/>
    <property type="molecule type" value="Genomic_DNA"/>
</dbReference>
<feature type="compositionally biased region" description="Pro residues" evidence="1">
    <location>
        <begin position="96"/>
        <end position="111"/>
    </location>
</feature>
<evidence type="ECO:0000313" key="3">
    <source>
        <dbReference type="Proteomes" id="UP001589575"/>
    </source>
</evidence>
<evidence type="ECO:0000313" key="2">
    <source>
        <dbReference type="EMBL" id="MFB9072777.1"/>
    </source>
</evidence>
<proteinExistence type="predicted"/>
<evidence type="ECO:0000256" key="1">
    <source>
        <dbReference type="SAM" id="MobiDB-lite"/>
    </source>
</evidence>
<sequence length="111" mass="11609">MKNHTMPLPPRMVSDACRHRRAPPPSVSTMDLRTLTIRRHSGYGGLGGAEDAATSASGSLQISHTELRPDVTGGTPCPVRSSARPAPSGTATSSPVPGPPPSRRPRQPPLT</sequence>